<keyword evidence="2" id="KW-1133">Transmembrane helix</keyword>
<keyword evidence="2" id="KW-0812">Transmembrane</keyword>
<reference evidence="3 4" key="1">
    <citation type="journal article" date="2018" name="Appl. Environ. Microbiol.">
        <title>Genome rearrangement shapes Prochlorococcus ecological adaptation.</title>
        <authorList>
            <person name="Yan W."/>
            <person name="Wei S."/>
            <person name="Wang Q."/>
            <person name="Xiao X."/>
            <person name="Zeng Q."/>
            <person name="Jiao N."/>
            <person name="Zhang R."/>
        </authorList>
    </citation>
    <scope>NUCLEOTIDE SEQUENCE [LARGE SCALE GENOMIC DNA]</scope>
    <source>
        <strain evidence="3 4">XMU1408</strain>
    </source>
</reference>
<dbReference type="InterPro" id="IPR019664">
    <property type="entry name" value="Uncharacterised_Ycf51"/>
</dbReference>
<accession>A0A318R3J9</accession>
<dbReference type="EMBL" id="QJUE01000002">
    <property type="protein sequence ID" value="PYE02770.1"/>
    <property type="molecule type" value="Genomic_DNA"/>
</dbReference>
<protein>
    <submittedName>
        <fullName evidence="3">Uncharacterized protein</fullName>
    </submittedName>
</protein>
<dbReference type="Proteomes" id="UP000247807">
    <property type="component" value="Unassembled WGS sequence"/>
</dbReference>
<proteinExistence type="predicted"/>
<feature type="compositionally biased region" description="Polar residues" evidence="1">
    <location>
        <begin position="165"/>
        <end position="179"/>
    </location>
</feature>
<feature type="region of interest" description="Disordered" evidence="1">
    <location>
        <begin position="159"/>
        <end position="179"/>
    </location>
</feature>
<evidence type="ECO:0000313" key="4">
    <source>
        <dbReference type="Proteomes" id="UP000247807"/>
    </source>
</evidence>
<dbReference type="Pfam" id="PF10726">
    <property type="entry name" value="DUF2518"/>
    <property type="match status" value="1"/>
</dbReference>
<gene>
    <name evidence="3" type="ORF">DNJ73_03180</name>
</gene>
<evidence type="ECO:0000256" key="1">
    <source>
        <dbReference type="SAM" id="MobiDB-lite"/>
    </source>
</evidence>
<keyword evidence="2" id="KW-0472">Membrane</keyword>
<evidence type="ECO:0000313" key="3">
    <source>
        <dbReference type="EMBL" id="PYE02770.1"/>
    </source>
</evidence>
<dbReference type="OrthoDB" id="422772at2"/>
<dbReference type="AlphaFoldDB" id="A0A318R3J9"/>
<comment type="caution">
    <text evidence="3">The sequence shown here is derived from an EMBL/GenBank/DDBJ whole genome shotgun (WGS) entry which is preliminary data.</text>
</comment>
<name>A0A318R3J9_PROMR</name>
<feature type="transmembrane region" description="Helical" evidence="2">
    <location>
        <begin position="12"/>
        <end position="31"/>
    </location>
</feature>
<organism evidence="3 4">
    <name type="scientific">Prochlorococcus marinus XMU1408</name>
    <dbReference type="NCBI Taxonomy" id="2213228"/>
    <lineage>
        <taxon>Bacteria</taxon>
        <taxon>Bacillati</taxon>
        <taxon>Cyanobacteriota</taxon>
        <taxon>Cyanophyceae</taxon>
        <taxon>Synechococcales</taxon>
        <taxon>Prochlorococcaceae</taxon>
        <taxon>Prochlorococcus</taxon>
    </lineage>
</organism>
<evidence type="ECO:0000256" key="2">
    <source>
        <dbReference type="SAM" id="Phobius"/>
    </source>
</evidence>
<sequence length="179" mass="19875">MSMSEVIQNATKWLAWGGAGLGLLTILAYLFSWGIKFRLTGITIFTLLLSASCWAFEQSYTPPYNVEGYKYAPIVYDNGFDLVVAQATNDFPEEAIQPTLQQIAGNLKGGSRNGAQVKVRLRKIEPAGDGISKPIILGEVMNDLKKSEIIKLPDRNYSPKEKLSDITNNKDSYSLETYE</sequence>